<proteinExistence type="predicted"/>
<gene>
    <name evidence="3" type="ORF">E2K98_17310</name>
    <name evidence="2" type="ORF">RCG21_06200</name>
</gene>
<evidence type="ECO:0000313" key="5">
    <source>
        <dbReference type="Proteomes" id="UP001178888"/>
    </source>
</evidence>
<dbReference type="EMBL" id="SMYO01000008">
    <property type="protein sequence ID" value="TDK59688.1"/>
    <property type="molecule type" value="Genomic_DNA"/>
</dbReference>
<evidence type="ECO:0000313" key="2">
    <source>
        <dbReference type="EMBL" id="MDQ6595986.1"/>
    </source>
</evidence>
<dbReference type="AlphaFoldDB" id="A0A4R5VNE2"/>
<reference evidence="2" key="2">
    <citation type="submission" date="2023-08" db="EMBL/GenBank/DDBJ databases">
        <title>Nitrogen cycling bacteria in agricultural field soils.</title>
        <authorList>
            <person name="Jang J."/>
        </authorList>
    </citation>
    <scope>NUCLEOTIDE SEQUENCE</scope>
    <source>
        <strain evidence="2">PS3-36</strain>
    </source>
</reference>
<keyword evidence="1" id="KW-1133">Transmembrane helix</keyword>
<evidence type="ECO:0000313" key="3">
    <source>
        <dbReference type="EMBL" id="TDK59688.1"/>
    </source>
</evidence>
<dbReference type="RefSeq" id="WP_133336272.1">
    <property type="nucleotide sequence ID" value="NZ_JAVGVR010000001.1"/>
</dbReference>
<feature type="transmembrane region" description="Helical" evidence="1">
    <location>
        <begin position="52"/>
        <end position="73"/>
    </location>
</feature>
<comment type="caution">
    <text evidence="3">The sequence shown here is derived from an EMBL/GenBank/DDBJ whole genome shotgun (WGS) entry which is preliminary data.</text>
</comment>
<evidence type="ECO:0000313" key="4">
    <source>
        <dbReference type="Proteomes" id="UP000295132"/>
    </source>
</evidence>
<dbReference type="Proteomes" id="UP001178888">
    <property type="component" value="Unassembled WGS sequence"/>
</dbReference>
<protein>
    <submittedName>
        <fullName evidence="3">Uncharacterized protein</fullName>
    </submittedName>
</protein>
<sequence>MFKKISQISLLLFFLLGFSVFSQSHIEASSHKTSEKTEQASFSQKAEPELKSYIIPGTVGVVIVLGIASYWLIYRRKHT</sequence>
<organism evidence="3 4">
    <name type="scientific">Bacillus salipaludis</name>
    <dbReference type="NCBI Taxonomy" id="2547811"/>
    <lineage>
        <taxon>Bacteria</taxon>
        <taxon>Bacillati</taxon>
        <taxon>Bacillota</taxon>
        <taxon>Bacilli</taxon>
        <taxon>Bacillales</taxon>
        <taxon>Bacillaceae</taxon>
        <taxon>Bacillus</taxon>
    </lineage>
</organism>
<name>A0A4R5VNE2_9BACI</name>
<keyword evidence="1" id="KW-0812">Transmembrane</keyword>
<reference evidence="3 4" key="1">
    <citation type="submission" date="2019-03" db="EMBL/GenBank/DDBJ databases">
        <title>Bacillus niacini sp. nov. a Nicotinate-Metabolizing Mesophile Isolated from Soil.</title>
        <authorList>
            <person name="Zhang G."/>
        </authorList>
    </citation>
    <scope>NUCLEOTIDE SEQUENCE [LARGE SCALE GENOMIC DNA]</scope>
    <source>
        <strain evidence="3 4">WN066</strain>
    </source>
</reference>
<dbReference type="Proteomes" id="UP000295132">
    <property type="component" value="Unassembled WGS sequence"/>
</dbReference>
<accession>A0A4R5VNE2</accession>
<dbReference type="EMBL" id="JAVGVR010000001">
    <property type="protein sequence ID" value="MDQ6595986.1"/>
    <property type="molecule type" value="Genomic_DNA"/>
</dbReference>
<keyword evidence="1" id="KW-0472">Membrane</keyword>
<keyword evidence="5" id="KW-1185">Reference proteome</keyword>
<evidence type="ECO:0000256" key="1">
    <source>
        <dbReference type="SAM" id="Phobius"/>
    </source>
</evidence>